<proteinExistence type="predicted"/>
<keyword evidence="1" id="KW-1133">Transmembrane helix</keyword>
<evidence type="ECO:0000313" key="3">
    <source>
        <dbReference type="RefSeq" id="XP_022325671.1"/>
    </source>
</evidence>
<dbReference type="Proteomes" id="UP000694844">
    <property type="component" value="Chromosome 3"/>
</dbReference>
<evidence type="ECO:0000256" key="1">
    <source>
        <dbReference type="SAM" id="Phobius"/>
    </source>
</evidence>
<keyword evidence="1" id="KW-0812">Transmembrane</keyword>
<dbReference type="GeneID" id="111125810"/>
<accession>A0A8B8DFE1</accession>
<feature type="transmembrane region" description="Helical" evidence="1">
    <location>
        <begin position="20"/>
        <end position="38"/>
    </location>
</feature>
<sequence>MQYLILYDDDLSEASFRSVVNMKAAIFLLCVLSLAFCAPPDISKRSPPDISKRSPPDISKRWFIDLHHVMDQIKHLVTPDMEQSACVVACKGVVAGIGSLICDTACSKLIQAASG</sequence>
<dbReference type="RefSeq" id="XP_022325671.1">
    <property type="nucleotide sequence ID" value="XM_022469963.1"/>
</dbReference>
<dbReference type="AlphaFoldDB" id="A0A8B8DFE1"/>
<protein>
    <submittedName>
        <fullName evidence="3">Uncharacterized protein LOC111125810 isoform X3</fullName>
    </submittedName>
</protein>
<gene>
    <name evidence="3" type="primary">LOC111125810</name>
</gene>
<evidence type="ECO:0000313" key="2">
    <source>
        <dbReference type="Proteomes" id="UP000694844"/>
    </source>
</evidence>
<keyword evidence="2" id="KW-1185">Reference proteome</keyword>
<organism evidence="2 3">
    <name type="scientific">Crassostrea virginica</name>
    <name type="common">Eastern oyster</name>
    <dbReference type="NCBI Taxonomy" id="6565"/>
    <lineage>
        <taxon>Eukaryota</taxon>
        <taxon>Metazoa</taxon>
        <taxon>Spiralia</taxon>
        <taxon>Lophotrochozoa</taxon>
        <taxon>Mollusca</taxon>
        <taxon>Bivalvia</taxon>
        <taxon>Autobranchia</taxon>
        <taxon>Pteriomorphia</taxon>
        <taxon>Ostreida</taxon>
        <taxon>Ostreoidea</taxon>
        <taxon>Ostreidae</taxon>
        <taxon>Crassostrea</taxon>
    </lineage>
</organism>
<name>A0A8B8DFE1_CRAVI</name>
<keyword evidence="1" id="KW-0472">Membrane</keyword>
<reference evidence="3" key="1">
    <citation type="submission" date="2025-08" db="UniProtKB">
        <authorList>
            <consortium name="RefSeq"/>
        </authorList>
    </citation>
    <scope>IDENTIFICATION</scope>
    <source>
        <tissue evidence="3">Whole sample</tissue>
    </source>
</reference>